<keyword evidence="2" id="KW-1185">Reference proteome</keyword>
<protein>
    <recommendedName>
        <fullName evidence="3">Secreted protein</fullName>
    </recommendedName>
</protein>
<sequence length="141" mass="16101">MSENLLLAFAFWIDRCRLFAPAAGLCFIIHTLLRFARLKFSAAFRKVNRRTFHCCIKFTVYSNYANALLFTLSIHHDEIPASFVDLACLAWKFTGKCSDFLQNLQNTPFSHQNRPECLARICVQLKNSCALSAQFSLKEAA</sequence>
<evidence type="ECO:0008006" key="3">
    <source>
        <dbReference type="Google" id="ProtNLM"/>
    </source>
</evidence>
<dbReference type="Proteomes" id="UP000724149">
    <property type="component" value="Unassembled WGS sequence"/>
</dbReference>
<dbReference type="EMBL" id="JACSNR010000001">
    <property type="protein sequence ID" value="MBM6922458.1"/>
    <property type="molecule type" value="Genomic_DNA"/>
</dbReference>
<reference evidence="1 2" key="1">
    <citation type="journal article" date="2021" name="Sci. Rep.">
        <title>The distribution of antibiotic resistance genes in chicken gut microbiota commensals.</title>
        <authorList>
            <person name="Juricova H."/>
            <person name="Matiasovicova J."/>
            <person name="Kubasova T."/>
            <person name="Cejkova D."/>
            <person name="Rychlik I."/>
        </authorList>
    </citation>
    <scope>NUCLEOTIDE SEQUENCE [LARGE SCALE GENOMIC DNA]</scope>
    <source>
        <strain evidence="1 2">An564</strain>
    </source>
</reference>
<name>A0ABS2GKW5_9FIRM</name>
<proteinExistence type="predicted"/>
<gene>
    <name evidence="1" type="ORF">H9X81_01950</name>
</gene>
<dbReference type="RefSeq" id="WP_204719409.1">
    <property type="nucleotide sequence ID" value="NZ_JACSNR010000001.1"/>
</dbReference>
<comment type="caution">
    <text evidence="1">The sequence shown here is derived from an EMBL/GenBank/DDBJ whole genome shotgun (WGS) entry which is preliminary data.</text>
</comment>
<accession>A0ABS2GKW5</accession>
<evidence type="ECO:0000313" key="2">
    <source>
        <dbReference type="Proteomes" id="UP000724149"/>
    </source>
</evidence>
<organism evidence="1 2">
    <name type="scientific">Hydrogenoanaerobacterium saccharovorans</name>
    <dbReference type="NCBI Taxonomy" id="474960"/>
    <lineage>
        <taxon>Bacteria</taxon>
        <taxon>Bacillati</taxon>
        <taxon>Bacillota</taxon>
        <taxon>Clostridia</taxon>
        <taxon>Eubacteriales</taxon>
        <taxon>Oscillospiraceae</taxon>
        <taxon>Hydrogenoanaerobacterium</taxon>
    </lineage>
</organism>
<evidence type="ECO:0000313" key="1">
    <source>
        <dbReference type="EMBL" id="MBM6922458.1"/>
    </source>
</evidence>